<keyword evidence="6" id="KW-0539">Nucleus</keyword>
<dbReference type="AlphaFoldDB" id="A0A8J5GTB6"/>
<comment type="similarity">
    <text evidence="2">Belongs to the TAF8 family.</text>
</comment>
<name>A0A8J5GTB6_ZINOF</name>
<dbReference type="Pfam" id="PF07524">
    <property type="entry name" value="Bromo_TP"/>
    <property type="match status" value="1"/>
</dbReference>
<dbReference type="CDD" id="cd08049">
    <property type="entry name" value="TAF8"/>
    <property type="match status" value="1"/>
</dbReference>
<comment type="subcellular location">
    <subcellularLocation>
        <location evidence="1">Nucleus</location>
    </subcellularLocation>
</comment>
<evidence type="ECO:0000256" key="7">
    <source>
        <dbReference type="SAM" id="MobiDB-lite"/>
    </source>
</evidence>
<evidence type="ECO:0000259" key="8">
    <source>
        <dbReference type="SMART" id="SM00576"/>
    </source>
</evidence>
<organism evidence="9 10">
    <name type="scientific">Zingiber officinale</name>
    <name type="common">Ginger</name>
    <name type="synonym">Amomum zingiber</name>
    <dbReference type="NCBI Taxonomy" id="94328"/>
    <lineage>
        <taxon>Eukaryota</taxon>
        <taxon>Viridiplantae</taxon>
        <taxon>Streptophyta</taxon>
        <taxon>Embryophyta</taxon>
        <taxon>Tracheophyta</taxon>
        <taxon>Spermatophyta</taxon>
        <taxon>Magnoliopsida</taxon>
        <taxon>Liliopsida</taxon>
        <taxon>Zingiberales</taxon>
        <taxon>Zingiberaceae</taxon>
        <taxon>Zingiber</taxon>
    </lineage>
</organism>
<feature type="domain" description="Bromodomain associated" evidence="8">
    <location>
        <begin position="69"/>
        <end position="145"/>
    </location>
</feature>
<dbReference type="Proteomes" id="UP000734854">
    <property type="component" value="Unassembled WGS sequence"/>
</dbReference>
<dbReference type="Gene3D" id="1.10.20.10">
    <property type="entry name" value="Histone, subunit A"/>
    <property type="match status" value="1"/>
</dbReference>
<evidence type="ECO:0000256" key="3">
    <source>
        <dbReference type="ARBA" id="ARBA00017307"/>
    </source>
</evidence>
<evidence type="ECO:0000256" key="6">
    <source>
        <dbReference type="ARBA" id="ARBA00023242"/>
    </source>
</evidence>
<dbReference type="Pfam" id="PF10406">
    <property type="entry name" value="TAF8_C"/>
    <property type="match status" value="1"/>
</dbReference>
<accession>A0A8J5GTB6</accession>
<comment type="caution">
    <text evidence="9">The sequence shown here is derived from an EMBL/GenBank/DDBJ whole genome shotgun (WGS) entry which is preliminary data.</text>
</comment>
<reference evidence="9 10" key="1">
    <citation type="submission" date="2020-08" db="EMBL/GenBank/DDBJ databases">
        <title>Plant Genome Project.</title>
        <authorList>
            <person name="Zhang R.-G."/>
        </authorList>
    </citation>
    <scope>NUCLEOTIDE SEQUENCE [LARGE SCALE GENOMIC DNA]</scope>
    <source>
        <tissue evidence="9">Rhizome</tissue>
    </source>
</reference>
<gene>
    <name evidence="9" type="ORF">ZIOFF_029188</name>
</gene>
<dbReference type="PANTHER" id="PTHR46338">
    <property type="entry name" value="TRANSCRIPTION INITIATION FACTOR TFIID SUBUNIT 8"/>
    <property type="match status" value="1"/>
</dbReference>
<dbReference type="SMART" id="SM00576">
    <property type="entry name" value="BTP"/>
    <property type="match status" value="1"/>
</dbReference>
<dbReference type="InterPro" id="IPR009072">
    <property type="entry name" value="Histone-fold"/>
</dbReference>
<evidence type="ECO:0000313" key="10">
    <source>
        <dbReference type="Proteomes" id="UP000734854"/>
    </source>
</evidence>
<sequence>MRPGSLRNTIWNLGGRKRAHQLLRQFPVAPPRVLVQMLLKSKLNMSDGGRESERDHEIRSKKDQPSAGDEFGRAVAKVAVAQICESTGFHGCNLSSVDAFSEVVVRYIYDLGESARFYANLAGRTDCNVSDIIQSLEDLSAPLGFPGASDIHRCFVGSGVTREITQYVNSVDEVPFAKPIPKFPISRLPKSSSSFTHVGLEPAGKHIPDWLPRLPEPHTYVHTPVWNKRASDNKVEKIKQANQRRKTEMSLLGVQQRLASNAAAGFQPINSDDARKDKQVVASTSNPFLAPPLTYTEKEVSEVAIPREMDEGKKLSAVETLPPIAEAVKSDSLDLDSSEKKLLLTSRPTVHFKIGTEKKSIASSLSAMTTRKDTWPFRDEEKDDKKKRAEMILREAMEKPHDLAQL</sequence>
<evidence type="ECO:0000256" key="2">
    <source>
        <dbReference type="ARBA" id="ARBA00008767"/>
    </source>
</evidence>
<keyword evidence="5" id="KW-0804">Transcription</keyword>
<feature type="region of interest" description="Disordered" evidence="7">
    <location>
        <begin position="45"/>
        <end position="69"/>
    </location>
</feature>
<dbReference type="InterPro" id="IPR019473">
    <property type="entry name" value="TFIID_su8_C"/>
</dbReference>
<evidence type="ECO:0000256" key="1">
    <source>
        <dbReference type="ARBA" id="ARBA00004123"/>
    </source>
</evidence>
<dbReference type="GO" id="GO:0005669">
    <property type="term" value="C:transcription factor TFIID complex"/>
    <property type="evidence" value="ECO:0007669"/>
    <property type="project" value="InterPro"/>
</dbReference>
<proteinExistence type="inferred from homology"/>
<dbReference type="EMBL" id="JACMSC010000008">
    <property type="protein sequence ID" value="KAG6511133.1"/>
    <property type="molecule type" value="Genomic_DNA"/>
</dbReference>
<evidence type="ECO:0000256" key="4">
    <source>
        <dbReference type="ARBA" id="ARBA00023015"/>
    </source>
</evidence>
<dbReference type="InterPro" id="IPR037818">
    <property type="entry name" value="TAF8"/>
</dbReference>
<dbReference type="InterPro" id="IPR006565">
    <property type="entry name" value="BTP"/>
</dbReference>
<keyword evidence="4" id="KW-0805">Transcription regulation</keyword>
<keyword evidence="10" id="KW-1185">Reference proteome</keyword>
<dbReference type="PANTHER" id="PTHR46338:SF1">
    <property type="entry name" value="TRANSCRIPTION INITIATION FACTOR TFIID SUBUNIT 8"/>
    <property type="match status" value="1"/>
</dbReference>
<evidence type="ECO:0000256" key="5">
    <source>
        <dbReference type="ARBA" id="ARBA00023163"/>
    </source>
</evidence>
<evidence type="ECO:0000313" key="9">
    <source>
        <dbReference type="EMBL" id="KAG6511133.1"/>
    </source>
</evidence>
<dbReference type="GO" id="GO:0046982">
    <property type="term" value="F:protein heterodimerization activity"/>
    <property type="evidence" value="ECO:0007669"/>
    <property type="project" value="InterPro"/>
</dbReference>
<protein>
    <recommendedName>
        <fullName evidence="3">Transcription initiation factor TFIID subunit 8</fullName>
    </recommendedName>
</protein>
<feature type="compositionally biased region" description="Basic and acidic residues" evidence="7">
    <location>
        <begin position="48"/>
        <end position="64"/>
    </location>
</feature>